<evidence type="ECO:0000256" key="10">
    <source>
        <dbReference type="PIRSR" id="PIRSR001589-3"/>
    </source>
</evidence>
<dbReference type="GO" id="GO:0005524">
    <property type="term" value="F:ATP binding"/>
    <property type="evidence" value="ECO:0007669"/>
    <property type="project" value="UniProtKB-KW"/>
</dbReference>
<dbReference type="PANTHER" id="PTHR43284">
    <property type="entry name" value="ASPARAGINE SYNTHETASE (GLUTAMINE-HYDROLYZING)"/>
    <property type="match status" value="1"/>
</dbReference>
<comment type="pathway">
    <text evidence="1">Amino-acid biosynthesis; L-asparagine biosynthesis; L-asparagine from L-aspartate (L-Gln route): step 1/1.</text>
</comment>
<dbReference type="Gene3D" id="3.40.50.620">
    <property type="entry name" value="HUPs"/>
    <property type="match status" value="1"/>
</dbReference>
<evidence type="ECO:0000259" key="11">
    <source>
        <dbReference type="PROSITE" id="PS51278"/>
    </source>
</evidence>
<reference evidence="12 13" key="1">
    <citation type="submission" date="2020-08" db="EMBL/GenBank/DDBJ databases">
        <title>Genomic Encyclopedia of Type Strains, Phase IV (KMG-IV): sequencing the most valuable type-strain genomes for metagenomic binning, comparative biology and taxonomic classification.</title>
        <authorList>
            <person name="Goeker M."/>
        </authorList>
    </citation>
    <scope>NUCLEOTIDE SEQUENCE [LARGE SCALE GENOMIC DNA]</scope>
    <source>
        <strain evidence="12 13">DSM 29514</strain>
    </source>
</reference>
<sequence length="654" mass="72637">MCAIAGYFGGNFSGETGASYLRLMLDHLNHRGPDGNGILINGDVGLAHARLSIVGLADGAQPMVSTDGNLSISYNGEVFNYVELRQELNRKGHNLRSSSDTEVLLASFGDKGLNCLADLNGDFAFAIHDRSRQRLILARDRMGVRPLFYTQCNGAVFFASEVQALLALPGVSHELDPIALDQTFTLWCPISPRTAYAAIKEVPPGHVMVLEAGMQRVDAWWKAEFPDRSDLAIDASPEDQLEELEALLMDAIRLRLRADVPVGAYLSGGLDSSLLSALAAKIHGHELRTYSLRFDSVEHDEGRWQEMMAQSIGSHHVSVTSSHDQIRDDLPRVMRLIRQPILRTAPVPLQGLARSVRDDGMKVVLTGEGADEIFAGYDLFREAKVRRFCGRQPSSTRRPRLFQRLYSYLPGVQQQTPEYLARFFGVGSEDLQDPLYSHRPRFKSTASAKLFFSSELRGILGNYDAAEELASQLPEDFRRWHPLNQAQYLETRYLLPGYILSAQGDRPMMANAVEGRFPFLDHRVVEFASRLHPDRKLKGLREKHILKDVARRHIPGGIIDRPKQPYRAPDAASFAKPKGSDYLRTVLSPEKLKASAFFNPAAVGKLVDKAMQGEIASFRDNSAFIGILSTQILAVGTSDSLSNSKNGTDLNHVR</sequence>
<dbReference type="Pfam" id="PF13537">
    <property type="entry name" value="GATase_7"/>
    <property type="match status" value="1"/>
</dbReference>
<evidence type="ECO:0000313" key="12">
    <source>
        <dbReference type="EMBL" id="MBB4145487.1"/>
    </source>
</evidence>
<dbReference type="GO" id="GO:0006529">
    <property type="term" value="P:asparagine biosynthetic process"/>
    <property type="evidence" value="ECO:0007669"/>
    <property type="project" value="UniProtKB-KW"/>
</dbReference>
<keyword evidence="12" id="KW-0436">Ligase</keyword>
<dbReference type="Gene3D" id="3.60.20.10">
    <property type="entry name" value="Glutamine Phosphoribosylpyrophosphate, subunit 1, domain 1"/>
    <property type="match status" value="1"/>
</dbReference>
<dbReference type="EC" id="6.3.5.4" evidence="3"/>
<dbReference type="RefSeq" id="WP_165131853.1">
    <property type="nucleotide sequence ID" value="NZ_CP049249.1"/>
</dbReference>
<organism evidence="12 13">
    <name type="scientific">Rhizobium rhizoryzae</name>
    <dbReference type="NCBI Taxonomy" id="451876"/>
    <lineage>
        <taxon>Bacteria</taxon>
        <taxon>Pseudomonadati</taxon>
        <taxon>Pseudomonadota</taxon>
        <taxon>Alphaproteobacteria</taxon>
        <taxon>Hyphomicrobiales</taxon>
        <taxon>Rhizobiaceae</taxon>
        <taxon>Rhizobium/Agrobacterium group</taxon>
        <taxon>Rhizobium</taxon>
    </lineage>
</organism>
<dbReference type="NCBIfam" id="TIGR01536">
    <property type="entry name" value="asn_synth_AEB"/>
    <property type="match status" value="1"/>
</dbReference>
<dbReference type="InterPro" id="IPR006426">
    <property type="entry name" value="Asn_synth_AEB"/>
</dbReference>
<comment type="catalytic activity">
    <reaction evidence="7">
        <text>L-aspartate + L-glutamine + ATP + H2O = L-asparagine + L-glutamate + AMP + diphosphate + H(+)</text>
        <dbReference type="Rhea" id="RHEA:12228"/>
        <dbReference type="ChEBI" id="CHEBI:15377"/>
        <dbReference type="ChEBI" id="CHEBI:15378"/>
        <dbReference type="ChEBI" id="CHEBI:29985"/>
        <dbReference type="ChEBI" id="CHEBI:29991"/>
        <dbReference type="ChEBI" id="CHEBI:30616"/>
        <dbReference type="ChEBI" id="CHEBI:33019"/>
        <dbReference type="ChEBI" id="CHEBI:58048"/>
        <dbReference type="ChEBI" id="CHEBI:58359"/>
        <dbReference type="ChEBI" id="CHEBI:456215"/>
        <dbReference type="EC" id="6.3.5.4"/>
    </reaction>
</comment>
<dbReference type="InterPro" id="IPR017932">
    <property type="entry name" value="GATase_2_dom"/>
</dbReference>
<dbReference type="SUPFAM" id="SSF56235">
    <property type="entry name" value="N-terminal nucleophile aminohydrolases (Ntn hydrolases)"/>
    <property type="match status" value="1"/>
</dbReference>
<comment type="caution">
    <text evidence="12">The sequence shown here is derived from an EMBL/GenBank/DDBJ whole genome shotgun (WGS) entry which is preliminary data.</text>
</comment>
<dbReference type="PANTHER" id="PTHR43284:SF1">
    <property type="entry name" value="ASPARAGINE SYNTHETASE"/>
    <property type="match status" value="1"/>
</dbReference>
<dbReference type="EMBL" id="JACIEC010000008">
    <property type="protein sequence ID" value="MBB4145487.1"/>
    <property type="molecule type" value="Genomic_DNA"/>
</dbReference>
<dbReference type="InterPro" id="IPR029055">
    <property type="entry name" value="Ntn_hydrolases_N"/>
</dbReference>
<evidence type="ECO:0000256" key="2">
    <source>
        <dbReference type="ARBA" id="ARBA00005752"/>
    </source>
</evidence>
<protein>
    <recommendedName>
        <fullName evidence="3">asparagine synthase (glutamine-hydrolyzing)</fullName>
        <ecNumber evidence="3">6.3.5.4</ecNumber>
    </recommendedName>
</protein>
<feature type="binding site" evidence="9">
    <location>
        <position position="100"/>
    </location>
    <ligand>
        <name>L-glutamine</name>
        <dbReference type="ChEBI" id="CHEBI:58359"/>
    </ligand>
</feature>
<evidence type="ECO:0000256" key="4">
    <source>
        <dbReference type="ARBA" id="ARBA00022741"/>
    </source>
</evidence>
<dbReference type="GO" id="GO:0004066">
    <property type="term" value="F:asparagine synthase (glutamine-hydrolyzing) activity"/>
    <property type="evidence" value="ECO:0007669"/>
    <property type="project" value="UniProtKB-EC"/>
</dbReference>
<gene>
    <name evidence="12" type="ORF">GGQ72_004051</name>
</gene>
<dbReference type="InterPro" id="IPR051786">
    <property type="entry name" value="ASN_synthetase/amidase"/>
</dbReference>
<dbReference type="AlphaFoldDB" id="A0A7W6LJY5"/>
<keyword evidence="5 9" id="KW-0067">ATP-binding</keyword>
<keyword evidence="8" id="KW-0061">Asparagine biosynthesis</keyword>
<evidence type="ECO:0000256" key="7">
    <source>
        <dbReference type="ARBA" id="ARBA00048741"/>
    </source>
</evidence>
<evidence type="ECO:0000256" key="9">
    <source>
        <dbReference type="PIRSR" id="PIRSR001589-2"/>
    </source>
</evidence>
<dbReference type="PROSITE" id="PS51278">
    <property type="entry name" value="GATASE_TYPE_2"/>
    <property type="match status" value="1"/>
</dbReference>
<dbReference type="SUPFAM" id="SSF52402">
    <property type="entry name" value="Adenine nucleotide alpha hydrolases-like"/>
    <property type="match status" value="1"/>
</dbReference>
<dbReference type="InterPro" id="IPR001962">
    <property type="entry name" value="Asn_synthase"/>
</dbReference>
<dbReference type="CDD" id="cd00712">
    <property type="entry name" value="AsnB"/>
    <property type="match status" value="1"/>
</dbReference>
<evidence type="ECO:0000313" key="13">
    <source>
        <dbReference type="Proteomes" id="UP000519897"/>
    </source>
</evidence>
<dbReference type="PIRSF" id="PIRSF001589">
    <property type="entry name" value="Asn_synthetase_glu-h"/>
    <property type="match status" value="1"/>
</dbReference>
<evidence type="ECO:0000256" key="5">
    <source>
        <dbReference type="ARBA" id="ARBA00022840"/>
    </source>
</evidence>
<evidence type="ECO:0000256" key="3">
    <source>
        <dbReference type="ARBA" id="ARBA00012737"/>
    </source>
</evidence>
<feature type="domain" description="Glutamine amidotransferase type-2" evidence="11">
    <location>
        <begin position="2"/>
        <end position="213"/>
    </location>
</feature>
<keyword evidence="13" id="KW-1185">Reference proteome</keyword>
<name>A0A7W6LJY5_9HYPH</name>
<keyword evidence="4 9" id="KW-0547">Nucleotide-binding</keyword>
<feature type="site" description="Important for beta-aspartyl-AMP intermediate formation" evidence="10">
    <location>
        <position position="368"/>
    </location>
</feature>
<dbReference type="InterPro" id="IPR033738">
    <property type="entry name" value="AsnB_N"/>
</dbReference>
<evidence type="ECO:0000256" key="1">
    <source>
        <dbReference type="ARBA" id="ARBA00005187"/>
    </source>
</evidence>
<feature type="active site" description="For GATase activity" evidence="8">
    <location>
        <position position="2"/>
    </location>
</feature>
<evidence type="ECO:0000256" key="6">
    <source>
        <dbReference type="ARBA" id="ARBA00022962"/>
    </source>
</evidence>
<keyword evidence="8" id="KW-0028">Amino-acid biosynthesis</keyword>
<dbReference type="Pfam" id="PF00733">
    <property type="entry name" value="Asn_synthase"/>
    <property type="match status" value="1"/>
</dbReference>
<accession>A0A7W6LJY5</accession>
<dbReference type="CDD" id="cd01991">
    <property type="entry name" value="Asn_synthase_B_C"/>
    <property type="match status" value="1"/>
</dbReference>
<keyword evidence="6 8" id="KW-0315">Glutamine amidotransferase</keyword>
<comment type="similarity">
    <text evidence="2">Belongs to the asparagine synthetase family.</text>
</comment>
<evidence type="ECO:0000256" key="8">
    <source>
        <dbReference type="PIRSR" id="PIRSR001589-1"/>
    </source>
</evidence>
<dbReference type="Proteomes" id="UP000519897">
    <property type="component" value="Unassembled WGS sequence"/>
</dbReference>
<dbReference type="InterPro" id="IPR014729">
    <property type="entry name" value="Rossmann-like_a/b/a_fold"/>
</dbReference>
<dbReference type="GO" id="GO:0005829">
    <property type="term" value="C:cytosol"/>
    <property type="evidence" value="ECO:0007669"/>
    <property type="project" value="TreeGrafter"/>
</dbReference>
<proteinExistence type="inferred from homology"/>